<feature type="region of interest" description="Disordered" evidence="1">
    <location>
        <begin position="23"/>
        <end position="67"/>
    </location>
</feature>
<evidence type="ECO:0000256" key="1">
    <source>
        <dbReference type="SAM" id="MobiDB-lite"/>
    </source>
</evidence>
<evidence type="ECO:0008006" key="4">
    <source>
        <dbReference type="Google" id="ProtNLM"/>
    </source>
</evidence>
<feature type="compositionally biased region" description="Low complexity" evidence="1">
    <location>
        <begin position="23"/>
        <end position="43"/>
    </location>
</feature>
<organism evidence="3">
    <name type="scientific">Lysobacter firmicutimachus</name>
    <dbReference type="NCBI Taxonomy" id="1792846"/>
    <lineage>
        <taxon>Bacteria</taxon>
        <taxon>Pseudomonadati</taxon>
        <taxon>Pseudomonadota</taxon>
        <taxon>Gammaproteobacteria</taxon>
        <taxon>Lysobacterales</taxon>
        <taxon>Lysobacteraceae</taxon>
        <taxon>Lysobacter</taxon>
    </lineage>
</organism>
<keyword evidence="2" id="KW-0732">Signal</keyword>
<feature type="signal peptide" evidence="2">
    <location>
        <begin position="1"/>
        <end position="25"/>
    </location>
</feature>
<name>A0AAU8MRN9_9GAMM</name>
<sequence length="230" mass="23855">MSRPVPSALAALLTAALAACSPAPAPQTAAPSAPAATSETAPPAAEPKPTAPAAEAAPASAEAPIAPPGSIQHALAAGEYLLPFTIDPKHENVRDPRVLQWSEHPCGATPYARVRAMPLGDGLLLADDVIEFGDGGKELRRWSKPFEADVIAVDGDRLRLRVLDGNGVEQVLWADPAGALAVAQDAAAAEPRSLDCPTLKAFADSDYLQCYEYVDAGGAKRRLAYEGVCT</sequence>
<feature type="chain" id="PRO_5043605489" description="Lipoprotein" evidence="2">
    <location>
        <begin position="26"/>
        <end position="230"/>
    </location>
</feature>
<reference evidence="3" key="1">
    <citation type="submission" date="2024-06" db="EMBL/GenBank/DDBJ databases">
        <authorList>
            <person name="Li S."/>
        </authorList>
    </citation>
    <scope>NUCLEOTIDE SEQUENCE</scope>
    <source>
        <strain evidence="3">SR10</strain>
    </source>
</reference>
<protein>
    <recommendedName>
        <fullName evidence="4">Lipoprotein</fullName>
    </recommendedName>
</protein>
<accession>A0AAU8MRN9</accession>
<dbReference type="AlphaFoldDB" id="A0AAU8MRN9"/>
<dbReference type="EMBL" id="CP159925">
    <property type="protein sequence ID" value="XCO75126.1"/>
    <property type="molecule type" value="Genomic_DNA"/>
</dbReference>
<dbReference type="RefSeq" id="WP_363797978.1">
    <property type="nucleotide sequence ID" value="NZ_CP159925.1"/>
</dbReference>
<dbReference type="PROSITE" id="PS51257">
    <property type="entry name" value="PROKAR_LIPOPROTEIN"/>
    <property type="match status" value="1"/>
</dbReference>
<proteinExistence type="predicted"/>
<evidence type="ECO:0000313" key="3">
    <source>
        <dbReference type="EMBL" id="XCO75126.1"/>
    </source>
</evidence>
<feature type="compositionally biased region" description="Low complexity" evidence="1">
    <location>
        <begin position="51"/>
        <end position="64"/>
    </location>
</feature>
<evidence type="ECO:0000256" key="2">
    <source>
        <dbReference type="SAM" id="SignalP"/>
    </source>
</evidence>
<gene>
    <name evidence="3" type="ORF">ABU614_22755</name>
</gene>